<keyword evidence="1" id="KW-0802">TPR repeat</keyword>
<evidence type="ECO:0000256" key="1">
    <source>
        <dbReference type="PROSITE-ProRule" id="PRU00339"/>
    </source>
</evidence>
<keyword evidence="4" id="KW-1185">Reference proteome</keyword>
<dbReference type="PANTHER" id="PTHR44998">
    <property type="match status" value="1"/>
</dbReference>
<accession>A0A2V1K1Y2</accession>
<dbReference type="Proteomes" id="UP000245212">
    <property type="component" value="Unassembled WGS sequence"/>
</dbReference>
<gene>
    <name evidence="3" type="ORF">DD235_07430</name>
</gene>
<dbReference type="PANTHER" id="PTHR44998:SF1">
    <property type="entry name" value="UDP-N-ACETYLGLUCOSAMINE--PEPTIDE N-ACETYLGLUCOSAMINYLTRANSFERASE 110 KDA SUBUNIT"/>
    <property type="match status" value="1"/>
</dbReference>
<reference evidence="4" key="1">
    <citation type="submission" date="2018-05" db="EMBL/GenBank/DDBJ databases">
        <authorList>
            <person name="Li Y."/>
        </authorList>
    </citation>
    <scope>NUCLEOTIDE SEQUENCE [LARGE SCALE GENOMIC DNA]</scope>
    <source>
        <strain evidence="4">3d-2-2</strain>
    </source>
</reference>
<dbReference type="AlphaFoldDB" id="A0A2V1K1Y2"/>
<dbReference type="PROSITE" id="PS51257">
    <property type="entry name" value="PROKAR_LIPOPROTEIN"/>
    <property type="match status" value="1"/>
</dbReference>
<feature type="region of interest" description="Disordered" evidence="2">
    <location>
        <begin position="312"/>
        <end position="343"/>
    </location>
</feature>
<dbReference type="InterPro" id="IPR011990">
    <property type="entry name" value="TPR-like_helical_dom_sf"/>
</dbReference>
<dbReference type="SUPFAM" id="SSF48452">
    <property type="entry name" value="TPR-like"/>
    <property type="match status" value="1"/>
</dbReference>
<name>A0A2V1K1Y2_9BURK</name>
<sequence>MSMRTNLNLPRTGVILCLALAALLSGCTGLRPHDGVRPAETVYDEATLQASDLRIAESALQSGDLSVAMSVYRRLVQAHPGQAIVWMGLGDAHFLGGELEAARQAYLKAGELRPDMLEPQLGQARIALRQRRLEEATERFQAILMGMPDHPLALAGLGVAQDLAGRAAQAQAIYRQGLRAHPDNTALRTNLGLSLALNGQPREAINILLGATGLSGPLPQERDNLALAYGLMGREDAAEDILASYQPAGVVQDNLAFYRYLRQQLEQRSVPAAAPSQQTAPVVTPRAAVEPAVPVVAVQVLPVDAGRMPASVPAGSMPRTGWASGEHGRLVAGRPDASGAVMQ</sequence>
<evidence type="ECO:0000256" key="2">
    <source>
        <dbReference type="SAM" id="MobiDB-lite"/>
    </source>
</evidence>
<feature type="repeat" description="TPR" evidence="1">
    <location>
        <begin position="83"/>
        <end position="116"/>
    </location>
</feature>
<dbReference type="Gene3D" id="1.25.40.10">
    <property type="entry name" value="Tetratricopeptide repeat domain"/>
    <property type="match status" value="1"/>
</dbReference>
<dbReference type="PROSITE" id="PS50005">
    <property type="entry name" value="TPR"/>
    <property type="match status" value="1"/>
</dbReference>
<dbReference type="EMBL" id="QETA01000002">
    <property type="protein sequence ID" value="PWF24126.1"/>
    <property type="molecule type" value="Genomic_DNA"/>
</dbReference>
<dbReference type="Pfam" id="PF14559">
    <property type="entry name" value="TPR_19"/>
    <property type="match status" value="1"/>
</dbReference>
<dbReference type="InterPro" id="IPR019734">
    <property type="entry name" value="TPR_rpt"/>
</dbReference>
<dbReference type="SMART" id="SM00028">
    <property type="entry name" value="TPR"/>
    <property type="match status" value="2"/>
</dbReference>
<organism evidence="3 4">
    <name type="scientific">Corticimicrobacter populi</name>
    <dbReference type="NCBI Taxonomy" id="2175229"/>
    <lineage>
        <taxon>Bacteria</taxon>
        <taxon>Pseudomonadati</taxon>
        <taxon>Pseudomonadota</taxon>
        <taxon>Betaproteobacteria</taxon>
        <taxon>Burkholderiales</taxon>
        <taxon>Alcaligenaceae</taxon>
        <taxon>Corticimicrobacter</taxon>
    </lineage>
</organism>
<evidence type="ECO:0000313" key="4">
    <source>
        <dbReference type="Proteomes" id="UP000245212"/>
    </source>
</evidence>
<proteinExistence type="predicted"/>
<dbReference type="Pfam" id="PF13432">
    <property type="entry name" value="TPR_16"/>
    <property type="match status" value="1"/>
</dbReference>
<comment type="caution">
    <text evidence="3">The sequence shown here is derived from an EMBL/GenBank/DDBJ whole genome shotgun (WGS) entry which is preliminary data.</text>
</comment>
<protein>
    <submittedName>
        <fullName evidence="3">Uncharacterized protein</fullName>
    </submittedName>
</protein>
<evidence type="ECO:0000313" key="3">
    <source>
        <dbReference type="EMBL" id="PWF24126.1"/>
    </source>
</evidence>